<dbReference type="CDD" id="cd16936">
    <property type="entry name" value="HATPase_RsbW-like"/>
    <property type="match status" value="1"/>
</dbReference>
<keyword evidence="1" id="KW-0808">Transferase</keyword>
<keyword evidence="1" id="KW-0723">Serine/threonine-protein kinase</keyword>
<dbReference type="Gene3D" id="3.30.565.10">
    <property type="entry name" value="Histidine kinase-like ATPase, C-terminal domain"/>
    <property type="match status" value="1"/>
</dbReference>
<dbReference type="SUPFAM" id="SSF55874">
    <property type="entry name" value="ATPase domain of HSP90 chaperone/DNA topoisomerase II/histidine kinase"/>
    <property type="match status" value="1"/>
</dbReference>
<reference evidence="3 4" key="1">
    <citation type="submission" date="2015-06" db="EMBL/GenBank/DDBJ databases">
        <title>Cloning and characterization of the uncialamcin biosynthetic gene cluster.</title>
        <authorList>
            <person name="Yan X."/>
            <person name="Huang T."/>
            <person name="Ge H."/>
            <person name="Shen B."/>
        </authorList>
    </citation>
    <scope>NUCLEOTIDE SEQUENCE [LARGE SCALE GENOMIC DNA]</scope>
    <source>
        <strain evidence="3 4">DCA2648</strain>
    </source>
</reference>
<name>A0A1Q4UYX0_9ACTN</name>
<proteinExistence type="predicted"/>
<keyword evidence="1" id="KW-0418">Kinase</keyword>
<dbReference type="Proteomes" id="UP000186455">
    <property type="component" value="Unassembled WGS sequence"/>
</dbReference>
<evidence type="ECO:0000313" key="4">
    <source>
        <dbReference type="Proteomes" id="UP000186455"/>
    </source>
</evidence>
<dbReference type="AlphaFoldDB" id="A0A1Q4UYX0"/>
<gene>
    <name evidence="3" type="ORF">AB852_30030</name>
</gene>
<dbReference type="InterPro" id="IPR003594">
    <property type="entry name" value="HATPase_dom"/>
</dbReference>
<dbReference type="PANTHER" id="PTHR35526:SF3">
    <property type="entry name" value="ANTI-SIGMA-F FACTOR RSBW"/>
    <property type="match status" value="1"/>
</dbReference>
<evidence type="ECO:0000256" key="1">
    <source>
        <dbReference type="ARBA" id="ARBA00022527"/>
    </source>
</evidence>
<organism evidence="3 4">
    <name type="scientific">Streptomyces uncialis</name>
    <dbReference type="NCBI Taxonomy" id="1048205"/>
    <lineage>
        <taxon>Bacteria</taxon>
        <taxon>Bacillati</taxon>
        <taxon>Actinomycetota</taxon>
        <taxon>Actinomycetes</taxon>
        <taxon>Kitasatosporales</taxon>
        <taxon>Streptomycetaceae</taxon>
        <taxon>Streptomyces</taxon>
    </lineage>
</organism>
<evidence type="ECO:0000259" key="2">
    <source>
        <dbReference type="Pfam" id="PF13581"/>
    </source>
</evidence>
<dbReference type="PANTHER" id="PTHR35526">
    <property type="entry name" value="ANTI-SIGMA-F FACTOR RSBW-RELATED"/>
    <property type="match status" value="1"/>
</dbReference>
<dbReference type="InterPro" id="IPR036890">
    <property type="entry name" value="HATPase_C_sf"/>
</dbReference>
<dbReference type="STRING" id="1048205.AB852_30030"/>
<accession>A0A1Q4UYX0</accession>
<feature type="domain" description="Histidine kinase/HSP90-like ATPase" evidence="2">
    <location>
        <begin position="4"/>
        <end position="113"/>
    </location>
</feature>
<dbReference type="GO" id="GO:0004674">
    <property type="term" value="F:protein serine/threonine kinase activity"/>
    <property type="evidence" value="ECO:0007669"/>
    <property type="project" value="UniProtKB-KW"/>
</dbReference>
<comment type="caution">
    <text evidence="3">The sequence shown here is derived from an EMBL/GenBank/DDBJ whole genome shotgun (WGS) entry which is preliminary data.</text>
</comment>
<dbReference type="EMBL" id="LFBV01000010">
    <property type="protein sequence ID" value="OKH90812.1"/>
    <property type="molecule type" value="Genomic_DNA"/>
</dbReference>
<sequence>MVCRPSAARQARRLVSAALGAWGMAELCADAQQIVSELVANVVTHTNCATFRLEVRRGTSGVVRVEVGDRSRVIPEPQRPGACSESGRGLLMVEALSFRWGCEQRRRGKVVWAELMPTRETSP</sequence>
<dbReference type="Pfam" id="PF13581">
    <property type="entry name" value="HATPase_c_2"/>
    <property type="match status" value="1"/>
</dbReference>
<dbReference type="InterPro" id="IPR050267">
    <property type="entry name" value="Anti-sigma-factor_SerPK"/>
</dbReference>
<evidence type="ECO:0000313" key="3">
    <source>
        <dbReference type="EMBL" id="OKH90812.1"/>
    </source>
</evidence>
<keyword evidence="4" id="KW-1185">Reference proteome</keyword>
<protein>
    <recommendedName>
        <fullName evidence="2">Histidine kinase/HSP90-like ATPase domain-containing protein</fullName>
    </recommendedName>
</protein>